<reference evidence="2" key="1">
    <citation type="submission" date="2020-10" db="EMBL/GenBank/DDBJ databases">
        <authorList>
            <person name="Han B."/>
            <person name="Lu T."/>
            <person name="Zhao Q."/>
            <person name="Huang X."/>
            <person name="Zhao Y."/>
        </authorList>
    </citation>
    <scope>NUCLEOTIDE SEQUENCE</scope>
</reference>
<feature type="compositionally biased region" description="Basic and acidic residues" evidence="1">
    <location>
        <begin position="1"/>
        <end position="17"/>
    </location>
</feature>
<proteinExistence type="predicted"/>
<gene>
    <name evidence="2" type="ORF">NCGR_LOCUS61257</name>
</gene>
<protein>
    <submittedName>
        <fullName evidence="2">Uncharacterized protein</fullName>
    </submittedName>
</protein>
<dbReference type="EMBL" id="CAJGYO010000018">
    <property type="protein sequence ID" value="CAD6337159.1"/>
    <property type="molecule type" value="Genomic_DNA"/>
</dbReference>
<dbReference type="Proteomes" id="UP000604825">
    <property type="component" value="Unassembled WGS sequence"/>
</dbReference>
<evidence type="ECO:0000313" key="2">
    <source>
        <dbReference type="EMBL" id="CAD6337159.1"/>
    </source>
</evidence>
<evidence type="ECO:0000256" key="1">
    <source>
        <dbReference type="SAM" id="MobiDB-lite"/>
    </source>
</evidence>
<feature type="compositionally biased region" description="Polar residues" evidence="1">
    <location>
        <begin position="19"/>
        <end position="37"/>
    </location>
</feature>
<organism evidence="2 3">
    <name type="scientific">Miscanthus lutarioriparius</name>
    <dbReference type="NCBI Taxonomy" id="422564"/>
    <lineage>
        <taxon>Eukaryota</taxon>
        <taxon>Viridiplantae</taxon>
        <taxon>Streptophyta</taxon>
        <taxon>Embryophyta</taxon>
        <taxon>Tracheophyta</taxon>
        <taxon>Spermatophyta</taxon>
        <taxon>Magnoliopsida</taxon>
        <taxon>Liliopsida</taxon>
        <taxon>Poales</taxon>
        <taxon>Poaceae</taxon>
        <taxon>PACMAD clade</taxon>
        <taxon>Panicoideae</taxon>
        <taxon>Andropogonodae</taxon>
        <taxon>Andropogoneae</taxon>
        <taxon>Saccharinae</taxon>
        <taxon>Miscanthus</taxon>
    </lineage>
</organism>
<keyword evidence="3" id="KW-1185">Reference proteome</keyword>
<comment type="caution">
    <text evidence="2">The sequence shown here is derived from an EMBL/GenBank/DDBJ whole genome shotgun (WGS) entry which is preliminary data.</text>
</comment>
<feature type="region of interest" description="Disordered" evidence="1">
    <location>
        <begin position="1"/>
        <end position="49"/>
    </location>
</feature>
<dbReference type="AlphaFoldDB" id="A0A811S6H7"/>
<accession>A0A811S6H7</accession>
<evidence type="ECO:0000313" key="3">
    <source>
        <dbReference type="Proteomes" id="UP000604825"/>
    </source>
</evidence>
<name>A0A811S6H7_9POAL</name>
<sequence length="215" mass="23119">MEHCHNSKSIVEEKDMSESESTQEPTPATTHPTQSPVTFVPPMTSPNIGALAQATTHPTYALATITASAANSDAPRDESIRLFQFDAIVEDSRNDLDWGSIDDEDGAFEKIDPKEVAVDALGSATSALGSVTCPRVVLPKGSIQVATFKHLEAVRVETHLGLGSNTESKEGIRDALTSPNTQACIQGTRAITTTIEWWRKSDDIASLSSSIKWPL</sequence>